<feature type="transmembrane region" description="Helical" evidence="6">
    <location>
        <begin position="104"/>
        <end position="123"/>
    </location>
</feature>
<gene>
    <name evidence="8" type="ORF">A0J61_01733</name>
</gene>
<evidence type="ECO:0000256" key="5">
    <source>
        <dbReference type="ARBA" id="ARBA00023136"/>
    </source>
</evidence>
<evidence type="ECO:0000313" key="9">
    <source>
        <dbReference type="Proteomes" id="UP000093000"/>
    </source>
</evidence>
<keyword evidence="2" id="KW-0813">Transport</keyword>
<dbReference type="AlphaFoldDB" id="A0A1C7NP36"/>
<protein>
    <recommendedName>
        <fullName evidence="7">Major facilitator superfamily (MFS) profile domain-containing protein</fullName>
    </recommendedName>
</protein>
<comment type="subcellular location">
    <subcellularLocation>
        <location evidence="1">Membrane</location>
        <topology evidence="1">Multi-pass membrane protein</topology>
    </subcellularLocation>
</comment>
<dbReference type="SUPFAM" id="SSF103473">
    <property type="entry name" value="MFS general substrate transporter"/>
    <property type="match status" value="1"/>
</dbReference>
<dbReference type="Gene3D" id="1.20.1250.20">
    <property type="entry name" value="MFS general substrate transporter like domains"/>
    <property type="match status" value="2"/>
</dbReference>
<dbReference type="InterPro" id="IPR011701">
    <property type="entry name" value="MFS"/>
</dbReference>
<dbReference type="PANTHER" id="PTHR43791:SF40">
    <property type="entry name" value="THIAMINE PATHWAY TRANSPORTER THI73"/>
    <property type="match status" value="1"/>
</dbReference>
<evidence type="ECO:0000256" key="1">
    <source>
        <dbReference type="ARBA" id="ARBA00004141"/>
    </source>
</evidence>
<evidence type="ECO:0000256" key="2">
    <source>
        <dbReference type="ARBA" id="ARBA00022448"/>
    </source>
</evidence>
<evidence type="ECO:0000313" key="8">
    <source>
        <dbReference type="EMBL" id="OBZ90226.1"/>
    </source>
</evidence>
<dbReference type="InterPro" id="IPR020846">
    <property type="entry name" value="MFS_dom"/>
</dbReference>
<dbReference type="Proteomes" id="UP000093000">
    <property type="component" value="Unassembled WGS sequence"/>
</dbReference>
<dbReference type="FunCoup" id="A0A1C7NP36">
    <property type="interactions" value="79"/>
</dbReference>
<organism evidence="8 9">
    <name type="scientific">Choanephora cucurbitarum</name>
    <dbReference type="NCBI Taxonomy" id="101091"/>
    <lineage>
        <taxon>Eukaryota</taxon>
        <taxon>Fungi</taxon>
        <taxon>Fungi incertae sedis</taxon>
        <taxon>Mucoromycota</taxon>
        <taxon>Mucoromycotina</taxon>
        <taxon>Mucoromycetes</taxon>
        <taxon>Mucorales</taxon>
        <taxon>Mucorineae</taxon>
        <taxon>Choanephoraceae</taxon>
        <taxon>Choanephoroideae</taxon>
        <taxon>Choanephora</taxon>
    </lineage>
</organism>
<dbReference type="PANTHER" id="PTHR43791">
    <property type="entry name" value="PERMEASE-RELATED"/>
    <property type="match status" value="1"/>
</dbReference>
<feature type="transmembrane region" description="Helical" evidence="6">
    <location>
        <begin position="199"/>
        <end position="221"/>
    </location>
</feature>
<reference evidence="8 9" key="1">
    <citation type="submission" date="2016-03" db="EMBL/GenBank/DDBJ databases">
        <title>Choanephora cucurbitarum.</title>
        <authorList>
            <person name="Min B."/>
            <person name="Park H."/>
            <person name="Park J.-H."/>
            <person name="Shin H.-D."/>
            <person name="Choi I.-G."/>
        </authorList>
    </citation>
    <scope>NUCLEOTIDE SEQUENCE [LARGE SCALE GENOMIC DNA]</scope>
    <source>
        <strain evidence="8 9">KUS-F28377</strain>
    </source>
</reference>
<feature type="transmembrane region" description="Helical" evidence="6">
    <location>
        <begin position="164"/>
        <end position="187"/>
    </location>
</feature>
<dbReference type="STRING" id="101091.A0A1C7NP36"/>
<dbReference type="OrthoDB" id="6730379at2759"/>
<dbReference type="InterPro" id="IPR036259">
    <property type="entry name" value="MFS_trans_sf"/>
</dbReference>
<feature type="transmembrane region" description="Helical" evidence="6">
    <location>
        <begin position="268"/>
        <end position="292"/>
    </location>
</feature>
<keyword evidence="9" id="KW-1185">Reference proteome</keyword>
<dbReference type="InParanoid" id="A0A1C7NP36"/>
<feature type="transmembrane region" description="Helical" evidence="6">
    <location>
        <begin position="417"/>
        <end position="442"/>
    </location>
</feature>
<evidence type="ECO:0000259" key="7">
    <source>
        <dbReference type="PROSITE" id="PS50850"/>
    </source>
</evidence>
<feature type="transmembrane region" description="Helical" evidence="6">
    <location>
        <begin position="304"/>
        <end position="325"/>
    </location>
</feature>
<dbReference type="PROSITE" id="PS50850">
    <property type="entry name" value="MFS"/>
    <property type="match status" value="1"/>
</dbReference>
<feature type="transmembrane region" description="Helical" evidence="6">
    <location>
        <begin position="358"/>
        <end position="378"/>
    </location>
</feature>
<dbReference type="GO" id="GO:0022857">
    <property type="term" value="F:transmembrane transporter activity"/>
    <property type="evidence" value="ECO:0007669"/>
    <property type="project" value="InterPro"/>
</dbReference>
<feature type="domain" description="Major facilitator superfamily (MFS) profile" evidence="7">
    <location>
        <begin position="39"/>
        <end position="447"/>
    </location>
</feature>
<feature type="transmembrane region" description="Helical" evidence="6">
    <location>
        <begin position="135"/>
        <end position="152"/>
    </location>
</feature>
<dbReference type="GO" id="GO:0016020">
    <property type="term" value="C:membrane"/>
    <property type="evidence" value="ECO:0007669"/>
    <property type="project" value="UniProtKB-SubCell"/>
</dbReference>
<evidence type="ECO:0000256" key="3">
    <source>
        <dbReference type="ARBA" id="ARBA00022692"/>
    </source>
</evidence>
<dbReference type="Pfam" id="PF07690">
    <property type="entry name" value="MFS_1"/>
    <property type="match status" value="1"/>
</dbReference>
<accession>A0A1C7NP36</accession>
<sequence length="477" mass="52880">MEKEDIKISEEYSSIDKEEQLFVYSAEEKAFLKKLNWKILPIVFLIIFIQFCDKSALSVAAVLGIMEDAQLTGTQFSWLGSIFYLGFLVCQVPNSYLVQTLPTARYLGSVLVIWGIVMALTAVCNTFPQLLGLRLLLGFFEGVTYPCVYIVMNALYRRSEQSRCWGFLGISTGLGTVFGVVIAYGLAHMDHVAGLRAWRWGYIVFGIATVLIGILTFFFLIDHPEHPLLRLTEGEKEIVKERTRDNNVVKNTTIKREQILEALKEPRLWLLCLANALNCLQNGGIVTFSTLLVEGLGFSSLTAIILQVPNGVAAALFAIGAVLVAHRVKQNTFTAIGAALISLVGCVLMAAIPGTPKLFGFYLTWAMTGVSALIQTLVSNNVSGYTKRVFYNGMGMAAATLGNFCGPLMMVEDQAPTYIGAMVGFSITNVFIILCFLTNYWLMKRENVRRLANPANEPSDVYLDLTDKQDRNIIYKL</sequence>
<proteinExistence type="predicted"/>
<comment type="caution">
    <text evidence="8">The sequence shown here is derived from an EMBL/GenBank/DDBJ whole genome shotgun (WGS) entry which is preliminary data.</text>
</comment>
<dbReference type="EMBL" id="LUGH01000058">
    <property type="protein sequence ID" value="OBZ90226.1"/>
    <property type="molecule type" value="Genomic_DNA"/>
</dbReference>
<evidence type="ECO:0000256" key="6">
    <source>
        <dbReference type="SAM" id="Phobius"/>
    </source>
</evidence>
<keyword evidence="5 6" id="KW-0472">Membrane</keyword>
<keyword evidence="3 6" id="KW-0812">Transmembrane</keyword>
<name>A0A1C7NP36_9FUNG</name>
<feature type="transmembrane region" description="Helical" evidence="6">
    <location>
        <begin position="332"/>
        <end position="352"/>
    </location>
</feature>
<evidence type="ECO:0000256" key="4">
    <source>
        <dbReference type="ARBA" id="ARBA00022989"/>
    </source>
</evidence>
<feature type="transmembrane region" description="Helical" evidence="6">
    <location>
        <begin position="78"/>
        <end position="97"/>
    </location>
</feature>
<feature type="transmembrane region" description="Helical" evidence="6">
    <location>
        <begin position="390"/>
        <end position="411"/>
    </location>
</feature>
<feature type="transmembrane region" description="Helical" evidence="6">
    <location>
        <begin position="39"/>
        <end position="66"/>
    </location>
</feature>
<keyword evidence="4 6" id="KW-1133">Transmembrane helix</keyword>